<name>A0A2B7XCZ8_9EURO</name>
<organism evidence="4 5">
    <name type="scientific">Blastomyces parvus</name>
    <dbReference type="NCBI Taxonomy" id="2060905"/>
    <lineage>
        <taxon>Eukaryota</taxon>
        <taxon>Fungi</taxon>
        <taxon>Dikarya</taxon>
        <taxon>Ascomycota</taxon>
        <taxon>Pezizomycotina</taxon>
        <taxon>Eurotiomycetes</taxon>
        <taxon>Eurotiomycetidae</taxon>
        <taxon>Onygenales</taxon>
        <taxon>Ajellomycetaceae</taxon>
        <taxon>Blastomyces</taxon>
    </lineage>
</organism>
<dbReference type="OrthoDB" id="5371740at2759"/>
<dbReference type="PRINTS" id="PR00081">
    <property type="entry name" value="GDHRDH"/>
</dbReference>
<dbReference type="STRING" id="2060905.A0A2B7XCZ8"/>
<keyword evidence="5" id="KW-1185">Reference proteome</keyword>
<reference evidence="4 5" key="1">
    <citation type="submission" date="2017-10" db="EMBL/GenBank/DDBJ databases">
        <title>Comparative genomics in systemic dimorphic fungi from Ajellomycetaceae.</title>
        <authorList>
            <person name="Munoz J.F."/>
            <person name="Mcewen J.G."/>
            <person name="Clay O.K."/>
            <person name="Cuomo C.A."/>
        </authorList>
    </citation>
    <scope>NUCLEOTIDE SEQUENCE [LARGE SCALE GENOMIC DNA]</scope>
    <source>
        <strain evidence="4 5">UAMH130</strain>
    </source>
</reference>
<comment type="similarity">
    <text evidence="1">Belongs to the short-chain dehydrogenases/reductases (SDR) family.</text>
</comment>
<dbReference type="PROSITE" id="PS00061">
    <property type="entry name" value="ADH_SHORT"/>
    <property type="match status" value="1"/>
</dbReference>
<evidence type="ECO:0000256" key="1">
    <source>
        <dbReference type="ARBA" id="ARBA00006484"/>
    </source>
</evidence>
<dbReference type="InterPro" id="IPR036291">
    <property type="entry name" value="NAD(P)-bd_dom_sf"/>
</dbReference>
<dbReference type="EMBL" id="PDNC01000019">
    <property type="protein sequence ID" value="PGH06780.1"/>
    <property type="molecule type" value="Genomic_DNA"/>
</dbReference>
<dbReference type="InterPro" id="IPR020904">
    <property type="entry name" value="Sc_DH/Rdtase_CS"/>
</dbReference>
<dbReference type="InterPro" id="IPR002347">
    <property type="entry name" value="SDR_fam"/>
</dbReference>
<dbReference type="GO" id="GO:0016491">
    <property type="term" value="F:oxidoreductase activity"/>
    <property type="evidence" value="ECO:0007669"/>
    <property type="project" value="UniProtKB-KW"/>
</dbReference>
<dbReference type="Proteomes" id="UP000224080">
    <property type="component" value="Unassembled WGS sequence"/>
</dbReference>
<evidence type="ECO:0000256" key="2">
    <source>
        <dbReference type="ARBA" id="ARBA00022857"/>
    </source>
</evidence>
<comment type="caution">
    <text evidence="4">The sequence shown here is derived from an EMBL/GenBank/DDBJ whole genome shotgun (WGS) entry which is preliminary data.</text>
</comment>
<keyword evidence="2" id="KW-0521">NADP</keyword>
<accession>A0A2B7XCZ8</accession>
<dbReference type="Gene3D" id="3.40.50.720">
    <property type="entry name" value="NAD(P)-binding Rossmann-like Domain"/>
    <property type="match status" value="1"/>
</dbReference>
<dbReference type="PANTHER" id="PTHR43180">
    <property type="entry name" value="3-OXOACYL-(ACYL-CARRIER-PROTEIN) REDUCTASE (AFU_ORTHOLOGUE AFUA_6G11210)"/>
    <property type="match status" value="1"/>
</dbReference>
<dbReference type="PANTHER" id="PTHR43180:SF31">
    <property type="entry name" value="CHAIN DEHYDROGENASE_REDUCTASE, PUTATIVE (AFU_ORTHOLOGUE AFUA_2G16570)-RELATED"/>
    <property type="match status" value="1"/>
</dbReference>
<dbReference type="AlphaFoldDB" id="A0A2B7XCZ8"/>
<sequence>MAFAAYGNCVLDCSIPPSCENLKGKSAIVTGGASGLGKAFVKRLAEAGAYVTFGDVNEEAGLKLAAELAGKAQFVRCDVRSWEEQLCLFETAVTNSPNKSCDIVIANAGIPGPDGLFADEDPSLPPTKPDTTIFDINLTGTMFTTKLALHHFRRQPLESARDRCLILIGSIAGYLDLPGSATYSMSKFGVRALMRSLRRNAWVDSIRVNLVAPGYIITPAYTKEIIAFFKSKGVKFASEDDACKAVLRIASDTMVNGRALAVVSKEDCAEGYFDLAQDDFSEGSKLHDMQDVALNVGSRT</sequence>
<proteinExistence type="inferred from homology"/>
<gene>
    <name evidence="4" type="ORF">GX51_02221</name>
</gene>
<protein>
    <submittedName>
        <fullName evidence="4">Uncharacterized protein</fullName>
    </submittedName>
</protein>
<dbReference type="SUPFAM" id="SSF51735">
    <property type="entry name" value="NAD(P)-binding Rossmann-fold domains"/>
    <property type="match status" value="1"/>
</dbReference>
<evidence type="ECO:0000313" key="4">
    <source>
        <dbReference type="EMBL" id="PGH06780.1"/>
    </source>
</evidence>
<evidence type="ECO:0000256" key="3">
    <source>
        <dbReference type="ARBA" id="ARBA00023002"/>
    </source>
</evidence>
<keyword evidence="3" id="KW-0560">Oxidoreductase</keyword>
<dbReference type="Pfam" id="PF00106">
    <property type="entry name" value="adh_short"/>
    <property type="match status" value="1"/>
</dbReference>
<evidence type="ECO:0000313" key="5">
    <source>
        <dbReference type="Proteomes" id="UP000224080"/>
    </source>
</evidence>